<organism evidence="2 3">
    <name type="scientific">Parelaphostrongylus tenuis</name>
    <name type="common">Meningeal worm</name>
    <dbReference type="NCBI Taxonomy" id="148309"/>
    <lineage>
        <taxon>Eukaryota</taxon>
        <taxon>Metazoa</taxon>
        <taxon>Ecdysozoa</taxon>
        <taxon>Nematoda</taxon>
        <taxon>Chromadorea</taxon>
        <taxon>Rhabditida</taxon>
        <taxon>Rhabditina</taxon>
        <taxon>Rhabditomorpha</taxon>
        <taxon>Strongyloidea</taxon>
        <taxon>Metastrongylidae</taxon>
        <taxon>Parelaphostrongylus</taxon>
    </lineage>
</organism>
<evidence type="ECO:0000313" key="3">
    <source>
        <dbReference type="Proteomes" id="UP001196413"/>
    </source>
</evidence>
<name>A0AAD5M0L3_PARTN</name>
<protein>
    <submittedName>
        <fullName evidence="2">Uncharacterized protein</fullName>
    </submittedName>
</protein>
<gene>
    <name evidence="2" type="ORF">KIN20_004393</name>
</gene>
<evidence type="ECO:0000313" key="2">
    <source>
        <dbReference type="EMBL" id="KAJ1348980.1"/>
    </source>
</evidence>
<proteinExistence type="predicted"/>
<dbReference type="EMBL" id="JAHQIW010000587">
    <property type="protein sequence ID" value="KAJ1348980.1"/>
    <property type="molecule type" value="Genomic_DNA"/>
</dbReference>
<comment type="caution">
    <text evidence="2">The sequence shown here is derived from an EMBL/GenBank/DDBJ whole genome shotgun (WGS) entry which is preliminary data.</text>
</comment>
<dbReference type="AlphaFoldDB" id="A0AAD5M0L3"/>
<dbReference type="Proteomes" id="UP001196413">
    <property type="component" value="Unassembled WGS sequence"/>
</dbReference>
<sequence>MTEIKSTVQMKVECLLPSRDDVYQPSLAMASLYPLNDPCMLDELLGICKGCSKTISFAAFKKTVFQLLTRRHGGRANISPRSRKVPYHTTTSKTL</sequence>
<keyword evidence="3" id="KW-1185">Reference proteome</keyword>
<feature type="region of interest" description="Disordered" evidence="1">
    <location>
        <begin position="75"/>
        <end position="95"/>
    </location>
</feature>
<reference evidence="2" key="1">
    <citation type="submission" date="2021-06" db="EMBL/GenBank/DDBJ databases">
        <title>Parelaphostrongylus tenuis whole genome reference sequence.</title>
        <authorList>
            <person name="Garwood T.J."/>
            <person name="Larsen P.A."/>
            <person name="Fountain-Jones N.M."/>
            <person name="Garbe J.R."/>
            <person name="Macchietto M.G."/>
            <person name="Kania S.A."/>
            <person name="Gerhold R.W."/>
            <person name="Richards J.E."/>
            <person name="Wolf T.M."/>
        </authorList>
    </citation>
    <scope>NUCLEOTIDE SEQUENCE</scope>
    <source>
        <strain evidence="2">MNPRO001-30</strain>
        <tissue evidence="2">Meninges</tissue>
    </source>
</reference>
<accession>A0AAD5M0L3</accession>
<evidence type="ECO:0000256" key="1">
    <source>
        <dbReference type="SAM" id="MobiDB-lite"/>
    </source>
</evidence>